<evidence type="ECO:0000256" key="1">
    <source>
        <dbReference type="ARBA" id="ARBA00004370"/>
    </source>
</evidence>
<reference evidence="11 12" key="1">
    <citation type="submission" date="2014-01" db="EMBL/GenBank/DDBJ databases">
        <title>Development of a Comparative Genomic Fingerprinting Assay for High Resolution Genotyping of Arcobacter butzleri.</title>
        <authorList>
            <person name="Webb A.L."/>
            <person name="Inglis G.D."/>
            <person name="Kruczkiewicz P."/>
            <person name="Selinger L.B."/>
            <person name="Taboada E.N."/>
        </authorList>
    </citation>
    <scope>NUCLEOTIDE SEQUENCE [LARGE SCALE GENOMIC DNA]</scope>
    <source>
        <strain evidence="11 12">L348</strain>
    </source>
</reference>
<dbReference type="CDD" id="cd01949">
    <property type="entry name" value="GGDEF"/>
    <property type="match status" value="1"/>
</dbReference>
<dbReference type="GO" id="GO:0016301">
    <property type="term" value="F:kinase activity"/>
    <property type="evidence" value="ECO:0007669"/>
    <property type="project" value="UniProtKB-KW"/>
</dbReference>
<dbReference type="SUPFAM" id="SSF55073">
    <property type="entry name" value="Nucleotide cyclase"/>
    <property type="match status" value="1"/>
</dbReference>
<dbReference type="Proteomes" id="UP000035514">
    <property type="component" value="Unassembled WGS sequence"/>
</dbReference>
<name>A0A0G9K4M7_9BACT</name>
<feature type="transmembrane region" description="Helical" evidence="8">
    <location>
        <begin position="294"/>
        <end position="315"/>
    </location>
</feature>
<keyword evidence="2" id="KW-0597">Phosphoprotein</keyword>
<dbReference type="Gene3D" id="3.30.70.270">
    <property type="match status" value="1"/>
</dbReference>
<dbReference type="PROSITE" id="PS50112">
    <property type="entry name" value="PAS"/>
    <property type="match status" value="1"/>
</dbReference>
<dbReference type="NCBIfam" id="TIGR00254">
    <property type="entry name" value="GGDEF"/>
    <property type="match status" value="1"/>
</dbReference>
<dbReference type="CDD" id="cd00130">
    <property type="entry name" value="PAS"/>
    <property type="match status" value="1"/>
</dbReference>
<evidence type="ECO:0000256" key="4">
    <source>
        <dbReference type="ARBA" id="ARBA00022741"/>
    </source>
</evidence>
<dbReference type="Pfam" id="PF00990">
    <property type="entry name" value="GGDEF"/>
    <property type="match status" value="1"/>
</dbReference>
<evidence type="ECO:0000256" key="8">
    <source>
        <dbReference type="SAM" id="Phobius"/>
    </source>
</evidence>
<dbReference type="GO" id="GO:0000160">
    <property type="term" value="P:phosphorelay signal transduction system"/>
    <property type="evidence" value="ECO:0007669"/>
    <property type="project" value="UniProtKB-KW"/>
</dbReference>
<dbReference type="PROSITE" id="PS50887">
    <property type="entry name" value="GGDEF"/>
    <property type="match status" value="1"/>
</dbReference>
<feature type="domain" description="PAS" evidence="9">
    <location>
        <begin position="352"/>
        <end position="402"/>
    </location>
</feature>
<accession>A0A0G9K4M7</accession>
<dbReference type="GO" id="GO:0005524">
    <property type="term" value="F:ATP binding"/>
    <property type="evidence" value="ECO:0007669"/>
    <property type="project" value="UniProtKB-KW"/>
</dbReference>
<keyword evidence="8" id="KW-1133">Transmembrane helix</keyword>
<protein>
    <submittedName>
        <fullName evidence="11">Diguanylate cyclase</fullName>
    </submittedName>
</protein>
<dbReference type="InterPro" id="IPR029787">
    <property type="entry name" value="Nucleotide_cyclase"/>
</dbReference>
<dbReference type="InterPro" id="IPR043128">
    <property type="entry name" value="Rev_trsase/Diguanyl_cyclase"/>
</dbReference>
<evidence type="ECO:0000259" key="9">
    <source>
        <dbReference type="PROSITE" id="PS50112"/>
    </source>
</evidence>
<evidence type="ECO:0000256" key="7">
    <source>
        <dbReference type="ARBA" id="ARBA00023012"/>
    </source>
</evidence>
<dbReference type="SUPFAM" id="SSF55785">
    <property type="entry name" value="PYP-like sensor domain (PAS domain)"/>
    <property type="match status" value="1"/>
</dbReference>
<dbReference type="InterPro" id="IPR035965">
    <property type="entry name" value="PAS-like_dom_sf"/>
</dbReference>
<dbReference type="FunFam" id="3.30.70.270:FF:000001">
    <property type="entry name" value="Diguanylate cyclase domain protein"/>
    <property type="match status" value="1"/>
</dbReference>
<evidence type="ECO:0000256" key="3">
    <source>
        <dbReference type="ARBA" id="ARBA00022679"/>
    </source>
</evidence>
<organism evidence="11 12">
    <name type="scientific">Aliarcobacter butzleri L348</name>
    <dbReference type="NCBI Taxonomy" id="1447256"/>
    <lineage>
        <taxon>Bacteria</taxon>
        <taxon>Pseudomonadati</taxon>
        <taxon>Campylobacterota</taxon>
        <taxon>Epsilonproteobacteria</taxon>
        <taxon>Campylobacterales</taxon>
        <taxon>Arcobacteraceae</taxon>
        <taxon>Aliarcobacter</taxon>
    </lineage>
</organism>
<feature type="transmembrane region" description="Helical" evidence="8">
    <location>
        <begin position="12"/>
        <end position="32"/>
    </location>
</feature>
<dbReference type="EMBL" id="JAIQ01000065">
    <property type="protein sequence ID" value="KLE01534.1"/>
    <property type="molecule type" value="Genomic_DNA"/>
</dbReference>
<evidence type="ECO:0000313" key="11">
    <source>
        <dbReference type="EMBL" id="KLE01534.1"/>
    </source>
</evidence>
<dbReference type="InterPro" id="IPR000160">
    <property type="entry name" value="GGDEF_dom"/>
</dbReference>
<keyword evidence="7" id="KW-0902">Two-component regulatory system</keyword>
<evidence type="ECO:0000256" key="5">
    <source>
        <dbReference type="ARBA" id="ARBA00022777"/>
    </source>
</evidence>
<keyword evidence="6" id="KW-0067">ATP-binding</keyword>
<dbReference type="GO" id="GO:0016020">
    <property type="term" value="C:membrane"/>
    <property type="evidence" value="ECO:0007669"/>
    <property type="project" value="UniProtKB-SubCell"/>
</dbReference>
<dbReference type="NCBIfam" id="TIGR00229">
    <property type="entry name" value="sensory_box"/>
    <property type="match status" value="1"/>
</dbReference>
<keyword evidence="8" id="KW-0812">Transmembrane</keyword>
<keyword evidence="3" id="KW-0808">Transferase</keyword>
<sequence>MTQKNFHKFFTLYFIVFGIIISFFSVTISYTLQIKDIEKDLDRKAKDMFSIKKETILKPTIENMDNIAKSLANNEIIKNFLTNKNTHKREDLEILFLAIANSNNTIIQARLIDKNGQEVIRVDRNKEGQEAFLVEKSSLQDKSQREYFKVLSNASKNTIWHSKLDLNIENNKLEIPYKPTFRVAIPLFEEDKFTGIVTVNMLMNNLLKAISASSIFEYYIVDKNENYILHPNNEFSFNKYKNINRAIKDDFPQGLNTQGIYRYSLEDTLKNNEQAVMILKTKRNYQKEILNEKFNTAIIVLALTVVLSLLMALFVSKIPMKLQEKLLKAYEKLDEFTSILNKYVITVKTKPDSTIIEVSDAFEKASGYSKDELIGKSISMIKHPEQDRKIIKDLWKNILNKRVWVGNIKNKKKSGEEYWFEQTIIPKLDEDKKNIDSFLSISVDITAKMELEKMASIDKLTDIYNRRMIDQFLQVEIEIASRHNEELSLMIIDIDHFKHVNDNYGHLVGDMVLSQLSKIISDNLRNSDIFGRYGGEEFLIICPKTNKDGAFILAEKLRIIVNDFTFDEVGHKTVSIGIAEFQTNDTIETLFKKADEALYEAKNSGRNRVCV</sequence>
<dbReference type="SMART" id="SM00267">
    <property type="entry name" value="GGDEF"/>
    <property type="match status" value="1"/>
</dbReference>
<dbReference type="PANTHER" id="PTHR46663">
    <property type="entry name" value="DIGUANYLATE CYCLASE DGCT-RELATED"/>
    <property type="match status" value="1"/>
</dbReference>
<dbReference type="AlphaFoldDB" id="A0A0G9K4M7"/>
<evidence type="ECO:0000313" key="12">
    <source>
        <dbReference type="Proteomes" id="UP000035514"/>
    </source>
</evidence>
<dbReference type="PATRIC" id="fig|1447256.3.peg.585"/>
<dbReference type="InterPro" id="IPR000014">
    <property type="entry name" value="PAS"/>
</dbReference>
<dbReference type="CDD" id="cd18773">
    <property type="entry name" value="PDC1_HK_sensor"/>
    <property type="match status" value="1"/>
</dbReference>
<keyword evidence="5" id="KW-0418">Kinase</keyword>
<dbReference type="SMART" id="SM00091">
    <property type="entry name" value="PAS"/>
    <property type="match status" value="1"/>
</dbReference>
<dbReference type="InterPro" id="IPR048760">
    <property type="entry name" value="VP0354-like_sensor_dom"/>
</dbReference>
<comment type="subcellular location">
    <subcellularLocation>
        <location evidence="1">Membrane</location>
    </subcellularLocation>
</comment>
<gene>
    <name evidence="11" type="ORF">AA20_03035</name>
</gene>
<evidence type="ECO:0000256" key="2">
    <source>
        <dbReference type="ARBA" id="ARBA00022553"/>
    </source>
</evidence>
<evidence type="ECO:0000259" key="10">
    <source>
        <dbReference type="PROSITE" id="PS50887"/>
    </source>
</evidence>
<dbReference type="InterPro" id="IPR029151">
    <property type="entry name" value="Sensor-like_sf"/>
</dbReference>
<feature type="domain" description="GGDEF" evidence="10">
    <location>
        <begin position="485"/>
        <end position="611"/>
    </location>
</feature>
<proteinExistence type="predicted"/>
<evidence type="ECO:0000256" key="6">
    <source>
        <dbReference type="ARBA" id="ARBA00022840"/>
    </source>
</evidence>
<dbReference type="Pfam" id="PF13426">
    <property type="entry name" value="PAS_9"/>
    <property type="match status" value="1"/>
</dbReference>
<dbReference type="PANTHER" id="PTHR46663:SF2">
    <property type="entry name" value="GGDEF DOMAIN-CONTAINING PROTEIN"/>
    <property type="match status" value="1"/>
</dbReference>
<keyword evidence="8" id="KW-0472">Membrane</keyword>
<comment type="caution">
    <text evidence="11">The sequence shown here is derived from an EMBL/GenBank/DDBJ whole genome shotgun (WGS) entry which is preliminary data.</text>
</comment>
<dbReference type="InterPro" id="IPR052163">
    <property type="entry name" value="DGC-Regulatory_Protein"/>
</dbReference>
<keyword evidence="4" id="KW-0547">Nucleotide-binding</keyword>
<dbReference type="Pfam" id="PF21623">
    <property type="entry name" value="HK_sensor_dom_bact"/>
    <property type="match status" value="1"/>
</dbReference>
<dbReference type="SUPFAM" id="SSF103190">
    <property type="entry name" value="Sensory domain-like"/>
    <property type="match status" value="1"/>
</dbReference>
<dbReference type="Gene3D" id="3.30.450.20">
    <property type="entry name" value="PAS domain"/>
    <property type="match status" value="2"/>
</dbReference>